<dbReference type="GO" id="GO:0005524">
    <property type="term" value="F:ATP binding"/>
    <property type="evidence" value="ECO:0007669"/>
    <property type="project" value="UniProtKB-KW"/>
</dbReference>
<feature type="region of interest" description="Disordered" evidence="13">
    <location>
        <begin position="1"/>
        <end position="84"/>
    </location>
</feature>
<evidence type="ECO:0000256" key="5">
    <source>
        <dbReference type="ARBA" id="ARBA00022741"/>
    </source>
</evidence>
<feature type="coiled-coil region" evidence="12">
    <location>
        <begin position="345"/>
        <end position="484"/>
    </location>
</feature>
<evidence type="ECO:0000256" key="2">
    <source>
        <dbReference type="ARBA" id="ARBA00004286"/>
    </source>
</evidence>
<dbReference type="GO" id="GO:0003697">
    <property type="term" value="F:single-stranded DNA binding"/>
    <property type="evidence" value="ECO:0007669"/>
    <property type="project" value="TreeGrafter"/>
</dbReference>
<dbReference type="HOGENOM" id="CLU_009063_0_0_1"/>
<protein>
    <submittedName>
        <fullName evidence="15">Unplaced genomic scaffold CY34scaffold_15, whole genome shotgun sequence</fullName>
    </submittedName>
</protein>
<feature type="coiled-coil region" evidence="12">
    <location>
        <begin position="728"/>
        <end position="983"/>
    </location>
</feature>
<keyword evidence="5" id="KW-0547">Nucleotide-binding</keyword>
<keyword evidence="8 12" id="KW-0175">Coiled coil</keyword>
<comment type="subcellular location">
    <subcellularLocation>
        <location evidence="2">Chromosome</location>
    </subcellularLocation>
    <subcellularLocation>
        <location evidence="1">Nucleus</location>
    </subcellularLocation>
</comment>
<keyword evidence="11" id="KW-0539">Nucleus</keyword>
<evidence type="ECO:0000256" key="12">
    <source>
        <dbReference type="SAM" id="Coils"/>
    </source>
</evidence>
<comment type="similarity">
    <text evidence="3">Belongs to the SMC family. SMC6 subfamily.</text>
</comment>
<dbReference type="OrthoDB" id="10072614at2759"/>
<keyword evidence="9" id="KW-0233">DNA recombination</keyword>
<dbReference type="InParanoid" id="A0A0D0BCK6"/>
<evidence type="ECO:0000256" key="11">
    <source>
        <dbReference type="ARBA" id="ARBA00023242"/>
    </source>
</evidence>
<dbReference type="GO" id="GO:0030915">
    <property type="term" value="C:Smc5-Smc6 complex"/>
    <property type="evidence" value="ECO:0007669"/>
    <property type="project" value="TreeGrafter"/>
</dbReference>
<keyword evidence="16" id="KW-1185">Reference proteome</keyword>
<evidence type="ECO:0000313" key="15">
    <source>
        <dbReference type="EMBL" id="KIK47489.1"/>
    </source>
</evidence>
<evidence type="ECO:0000256" key="3">
    <source>
        <dbReference type="ARBA" id="ARBA00006793"/>
    </source>
</evidence>
<gene>
    <name evidence="15" type="ORF">CY34DRAFT_229596</name>
</gene>
<dbReference type="GO" id="GO:0035861">
    <property type="term" value="C:site of double-strand break"/>
    <property type="evidence" value="ECO:0007669"/>
    <property type="project" value="TreeGrafter"/>
</dbReference>
<keyword evidence="6" id="KW-0227">DNA damage</keyword>
<evidence type="ECO:0000256" key="7">
    <source>
        <dbReference type="ARBA" id="ARBA00022840"/>
    </source>
</evidence>
<evidence type="ECO:0000256" key="13">
    <source>
        <dbReference type="SAM" id="MobiDB-lite"/>
    </source>
</evidence>
<dbReference type="Pfam" id="PF02463">
    <property type="entry name" value="SMC_N"/>
    <property type="match status" value="1"/>
</dbReference>
<feature type="region of interest" description="Disordered" evidence="13">
    <location>
        <begin position="1035"/>
        <end position="1054"/>
    </location>
</feature>
<dbReference type="GO" id="GO:0005634">
    <property type="term" value="C:nucleus"/>
    <property type="evidence" value="ECO:0007669"/>
    <property type="project" value="UniProtKB-SubCell"/>
</dbReference>
<dbReference type="GO" id="GO:0000724">
    <property type="term" value="P:double-strand break repair via homologous recombination"/>
    <property type="evidence" value="ECO:0007669"/>
    <property type="project" value="TreeGrafter"/>
</dbReference>
<dbReference type="Gene3D" id="3.40.50.300">
    <property type="entry name" value="P-loop containing nucleotide triphosphate hydrolases"/>
    <property type="match status" value="2"/>
</dbReference>
<keyword evidence="10" id="KW-0234">DNA repair</keyword>
<feature type="domain" description="RecF/RecN/SMC N-terminal" evidence="14">
    <location>
        <begin position="111"/>
        <end position="1115"/>
    </location>
</feature>
<evidence type="ECO:0000256" key="8">
    <source>
        <dbReference type="ARBA" id="ARBA00023054"/>
    </source>
</evidence>
<dbReference type="FunCoup" id="A0A0D0BCK6">
    <property type="interactions" value="531"/>
</dbReference>
<dbReference type="STRING" id="930992.A0A0D0BCK6"/>
<evidence type="ECO:0000256" key="1">
    <source>
        <dbReference type="ARBA" id="ARBA00004123"/>
    </source>
</evidence>
<sequence length="1143" mass="129431">MAKRKVIADDDDEALDTLSQHSKRARTIDSDDEVVVDRSRHRNRKPGNGKARQEDSDEDGEDEEEEEEDPTQEEHNEEEEQRFEELNGEAIRQRLEQKRNTFGGIAEHGIIESIEMHHFMCHKRLTFAFGPQINFIIGHNGSGKSAVLSAITIALGGKANSTGRGSGLKSFIREGQQISEITISLKNQGEEAYKPKEYGKSIVITRKFTKDGSSSWKIKSKDGKVVSTKRDELSAICDHMNIQVDNPMNVLSQDAARQFLSASHPSDKYKFFLRGTQLSQLSEEYDACLDNINQTKKVLHQKKQVLPDLRATFKEASVRFEEASKAREQRCKVDELKKELAWAHVAAKQTEMEEKLGEVAKAERRLPKIEAEIKAAESQVQFASDAVAQFDKEFSALGEIDHLTKQRDDLQEKMRGNRVKIGNFKNDEKQMNTSLNSLNDAIGNYAKNIAEEERRLAADTQVKRDELNRKLESARADVTSADQAHKDFLEAKRQKLAEQDDIKRRGLAAEAKKNSAQERVVAAQSMISQCKEKGQNALAPYGQDIKGVLAQIAKMKWHGDVPVGPLGIHVKLKEMAWADLMRIQLGGLMSAFAVTDARDRPQLKRLFDQTKNFHVNIIISERDMFDFSAGEPPNHIPTVLRVLEITDPYVLRLLINQANIERTVVAPKRLDADNILKRMNGGGVAWAADYMRVHRYAEGGGQSIKLHRLPPNDPRNMMFTSSDSASVLSTWQGNLRDAEGECKAAQEEAVQLRQQFQTLTREISGMNIQERSLFETHRAAKQELASLQEEAKEEMPADIMGLQTAKDEAEAEKASIIQQFEDVVSRRTAIDQEQIALLEELNKVKGQIHNFEEARQGIQKKAEDAAESRLKAQSDKNHYKEKLEEENKKVKAIDAIAKQLQEEFINWTAGAEEYCERVENPRKVDVVERTLESVQKALKERERKHGATVEEMTIEVNNAKAVLDSAEKDLKSLATLNNALKRSLVIRLTRWQEFRRHIALRCKVVFQYHLSNRGYFGKILFDHANQTLQLKVQTDDQMATQGRDKDPRSLSGGEKSFSTICLLLSLWDAIGCPLRCLDEFDVFMDAVNRRISMKMMIDTANASDKKQYILITPQDMGNIHVGQTVRVHRMSDPERGQGILAFT</sequence>
<dbReference type="AlphaFoldDB" id="A0A0D0BCK6"/>
<evidence type="ECO:0000256" key="9">
    <source>
        <dbReference type="ARBA" id="ARBA00023172"/>
    </source>
</evidence>
<keyword evidence="4" id="KW-0158">Chromosome</keyword>
<reference evidence="15 16" key="1">
    <citation type="submission" date="2014-04" db="EMBL/GenBank/DDBJ databases">
        <authorList>
            <consortium name="DOE Joint Genome Institute"/>
            <person name="Kuo A."/>
            <person name="Ruytinx J."/>
            <person name="Rineau F."/>
            <person name="Colpaert J."/>
            <person name="Kohler A."/>
            <person name="Nagy L.G."/>
            <person name="Floudas D."/>
            <person name="Copeland A."/>
            <person name="Barry K.W."/>
            <person name="Cichocki N."/>
            <person name="Veneault-Fourrey C."/>
            <person name="LaButti K."/>
            <person name="Lindquist E.A."/>
            <person name="Lipzen A."/>
            <person name="Lundell T."/>
            <person name="Morin E."/>
            <person name="Murat C."/>
            <person name="Sun H."/>
            <person name="Tunlid A."/>
            <person name="Henrissat B."/>
            <person name="Grigoriev I.V."/>
            <person name="Hibbett D.S."/>
            <person name="Martin F."/>
            <person name="Nordberg H.P."/>
            <person name="Cantor M.N."/>
            <person name="Hua S.X."/>
        </authorList>
    </citation>
    <scope>NUCLEOTIDE SEQUENCE [LARGE SCALE GENOMIC DNA]</scope>
    <source>
        <strain evidence="15 16">UH-Slu-Lm8-n1</strain>
    </source>
</reference>
<evidence type="ECO:0000313" key="16">
    <source>
        <dbReference type="Proteomes" id="UP000054485"/>
    </source>
</evidence>
<dbReference type="SUPFAM" id="SSF52540">
    <property type="entry name" value="P-loop containing nucleoside triphosphate hydrolases"/>
    <property type="match status" value="1"/>
</dbReference>
<dbReference type="Proteomes" id="UP000054485">
    <property type="component" value="Unassembled WGS sequence"/>
</dbReference>
<reference evidence="16" key="2">
    <citation type="submission" date="2015-01" db="EMBL/GenBank/DDBJ databases">
        <title>Evolutionary Origins and Diversification of the Mycorrhizal Mutualists.</title>
        <authorList>
            <consortium name="DOE Joint Genome Institute"/>
            <consortium name="Mycorrhizal Genomics Consortium"/>
            <person name="Kohler A."/>
            <person name="Kuo A."/>
            <person name="Nagy L.G."/>
            <person name="Floudas D."/>
            <person name="Copeland A."/>
            <person name="Barry K.W."/>
            <person name="Cichocki N."/>
            <person name="Veneault-Fourrey C."/>
            <person name="LaButti K."/>
            <person name="Lindquist E.A."/>
            <person name="Lipzen A."/>
            <person name="Lundell T."/>
            <person name="Morin E."/>
            <person name="Murat C."/>
            <person name="Riley R."/>
            <person name="Ohm R."/>
            <person name="Sun H."/>
            <person name="Tunlid A."/>
            <person name="Henrissat B."/>
            <person name="Grigoriev I.V."/>
            <person name="Hibbett D.S."/>
            <person name="Martin F."/>
        </authorList>
    </citation>
    <scope>NUCLEOTIDE SEQUENCE [LARGE SCALE GENOMIC DNA]</scope>
    <source>
        <strain evidence="16">UH-Slu-Lm8-n1</strain>
    </source>
</reference>
<dbReference type="PANTHER" id="PTHR19306">
    <property type="entry name" value="STRUCTURAL MAINTENANCE OF CHROMOSOMES 5,6 SMC5, SMC6"/>
    <property type="match status" value="1"/>
</dbReference>
<dbReference type="InterPro" id="IPR027417">
    <property type="entry name" value="P-loop_NTPase"/>
</dbReference>
<dbReference type="GO" id="GO:0003684">
    <property type="term" value="F:damaged DNA binding"/>
    <property type="evidence" value="ECO:0007669"/>
    <property type="project" value="TreeGrafter"/>
</dbReference>
<dbReference type="EMBL" id="KN835146">
    <property type="protein sequence ID" value="KIK47489.1"/>
    <property type="molecule type" value="Genomic_DNA"/>
</dbReference>
<keyword evidence="7" id="KW-0067">ATP-binding</keyword>
<dbReference type="InterPro" id="IPR003395">
    <property type="entry name" value="RecF/RecN/SMC_N"/>
</dbReference>
<evidence type="ECO:0000256" key="4">
    <source>
        <dbReference type="ARBA" id="ARBA00022454"/>
    </source>
</evidence>
<accession>A0A0D0BCK6</accession>
<organism evidence="15 16">
    <name type="scientific">Suillus luteus UH-Slu-Lm8-n1</name>
    <dbReference type="NCBI Taxonomy" id="930992"/>
    <lineage>
        <taxon>Eukaryota</taxon>
        <taxon>Fungi</taxon>
        <taxon>Dikarya</taxon>
        <taxon>Basidiomycota</taxon>
        <taxon>Agaricomycotina</taxon>
        <taxon>Agaricomycetes</taxon>
        <taxon>Agaricomycetidae</taxon>
        <taxon>Boletales</taxon>
        <taxon>Suillineae</taxon>
        <taxon>Suillaceae</taxon>
        <taxon>Suillus</taxon>
    </lineage>
</organism>
<feature type="compositionally biased region" description="Acidic residues" evidence="13">
    <location>
        <begin position="55"/>
        <end position="82"/>
    </location>
</feature>
<evidence type="ECO:0000259" key="14">
    <source>
        <dbReference type="Pfam" id="PF02463"/>
    </source>
</evidence>
<dbReference type="PANTHER" id="PTHR19306:SF6">
    <property type="entry name" value="STRUCTURAL MAINTENANCE OF CHROMOSOMES PROTEIN 6"/>
    <property type="match status" value="1"/>
</dbReference>
<name>A0A0D0BCK6_9AGAM</name>
<evidence type="ECO:0000256" key="10">
    <source>
        <dbReference type="ARBA" id="ARBA00023204"/>
    </source>
</evidence>
<proteinExistence type="inferred from homology"/>
<evidence type="ECO:0000256" key="6">
    <source>
        <dbReference type="ARBA" id="ARBA00022763"/>
    </source>
</evidence>